<evidence type="ECO:0000313" key="2">
    <source>
        <dbReference type="Proteomes" id="UP000489600"/>
    </source>
</evidence>
<dbReference type="AlphaFoldDB" id="A0A565CE02"/>
<dbReference type="Proteomes" id="UP000489600">
    <property type="component" value="Unassembled WGS sequence"/>
</dbReference>
<keyword evidence="2" id="KW-1185">Reference proteome</keyword>
<dbReference type="EMBL" id="CABITT030000007">
    <property type="protein sequence ID" value="VVB11826.1"/>
    <property type="molecule type" value="Genomic_DNA"/>
</dbReference>
<name>A0A565CE02_9BRAS</name>
<organism evidence="1 2">
    <name type="scientific">Arabis nemorensis</name>
    <dbReference type="NCBI Taxonomy" id="586526"/>
    <lineage>
        <taxon>Eukaryota</taxon>
        <taxon>Viridiplantae</taxon>
        <taxon>Streptophyta</taxon>
        <taxon>Embryophyta</taxon>
        <taxon>Tracheophyta</taxon>
        <taxon>Spermatophyta</taxon>
        <taxon>Magnoliopsida</taxon>
        <taxon>eudicotyledons</taxon>
        <taxon>Gunneridae</taxon>
        <taxon>Pentapetalae</taxon>
        <taxon>rosids</taxon>
        <taxon>malvids</taxon>
        <taxon>Brassicales</taxon>
        <taxon>Brassicaceae</taxon>
        <taxon>Arabideae</taxon>
        <taxon>Arabis</taxon>
    </lineage>
</organism>
<proteinExistence type="predicted"/>
<accession>A0A565CE02</accession>
<evidence type="ECO:0000313" key="1">
    <source>
        <dbReference type="EMBL" id="VVB11826.1"/>
    </source>
</evidence>
<reference evidence="1" key="1">
    <citation type="submission" date="2019-07" db="EMBL/GenBank/DDBJ databases">
        <authorList>
            <person name="Dittberner H."/>
        </authorList>
    </citation>
    <scope>NUCLEOTIDE SEQUENCE [LARGE SCALE GENOMIC DNA]</scope>
</reference>
<sequence>MGSVLVGRRSSRVGARVTPETADKDEWFVVKVIHFDRETKEVGSFMSRKLFYESKVGSNFYQRRLEMMKKETIVKVHEKTSDL</sequence>
<protein>
    <submittedName>
        <fullName evidence="1">Uncharacterized protein</fullName>
    </submittedName>
</protein>
<comment type="caution">
    <text evidence="1">The sequence shown here is derived from an EMBL/GenBank/DDBJ whole genome shotgun (WGS) entry which is preliminary data.</text>
</comment>
<gene>
    <name evidence="1" type="ORF">ANE_LOCUS22270</name>
</gene>